<dbReference type="eggNOG" id="COG3306">
    <property type="taxonomic scope" value="Bacteria"/>
</dbReference>
<dbReference type="Pfam" id="PF00535">
    <property type="entry name" value="Glycos_transf_2"/>
    <property type="match status" value="1"/>
</dbReference>
<dbReference type="eggNOG" id="COG1216">
    <property type="taxonomic scope" value="Bacteria"/>
</dbReference>
<keyword evidence="2" id="KW-0808">Transferase</keyword>
<dbReference type="PANTHER" id="PTHR43630:SF2">
    <property type="entry name" value="GLYCOSYLTRANSFERASE"/>
    <property type="match status" value="1"/>
</dbReference>
<dbReference type="SUPFAM" id="SSF53448">
    <property type="entry name" value="Nucleotide-diphospho-sugar transferases"/>
    <property type="match status" value="2"/>
</dbReference>
<reference evidence="3" key="1">
    <citation type="submission" date="2011-11" db="EMBL/GenBank/DDBJ databases">
        <title>Complete sequence of Desulfosporosinus orientis DSM 765.</title>
        <authorList>
            <person name="Lucas S."/>
            <person name="Han J."/>
            <person name="Lapidus A."/>
            <person name="Cheng J.-F."/>
            <person name="Goodwin L."/>
            <person name="Pitluck S."/>
            <person name="Peters L."/>
            <person name="Ovchinnikova G."/>
            <person name="Teshima H."/>
            <person name="Detter J.C."/>
            <person name="Han C."/>
            <person name="Tapia R."/>
            <person name="Land M."/>
            <person name="Hauser L."/>
            <person name="Kyrpides N."/>
            <person name="Ivanova N."/>
            <person name="Pagani I."/>
            <person name="Pester M."/>
            <person name="Spring S."/>
            <person name="Ollivier B."/>
            <person name="Rattei T."/>
            <person name="Klenk H.-P."/>
            <person name="Wagner M."/>
            <person name="Loy A."/>
            <person name="Woyke T."/>
        </authorList>
    </citation>
    <scope>NUCLEOTIDE SEQUENCE [LARGE SCALE GENOMIC DNA]</scope>
    <source>
        <strain evidence="3">ATCC 19365 / DSM 765 / NCIMB 8382 / VKM B-1628</strain>
    </source>
</reference>
<accession>G7W520</accession>
<evidence type="ECO:0000259" key="1">
    <source>
        <dbReference type="Pfam" id="PF00535"/>
    </source>
</evidence>
<dbReference type="AlphaFoldDB" id="G7W520"/>
<proteinExistence type="predicted"/>
<evidence type="ECO:0000313" key="2">
    <source>
        <dbReference type="EMBL" id="AET66036.1"/>
    </source>
</evidence>
<keyword evidence="3" id="KW-1185">Reference proteome</keyword>
<dbReference type="EMBL" id="CP003108">
    <property type="protein sequence ID" value="AET66036.1"/>
    <property type="molecule type" value="Genomic_DNA"/>
</dbReference>
<evidence type="ECO:0000313" key="3">
    <source>
        <dbReference type="Proteomes" id="UP000006346"/>
    </source>
</evidence>
<dbReference type="Proteomes" id="UP000006346">
    <property type="component" value="Chromosome"/>
</dbReference>
<dbReference type="InterPro" id="IPR001173">
    <property type="entry name" value="Glyco_trans_2-like"/>
</dbReference>
<dbReference type="KEGG" id="dor:Desor_0322"/>
<dbReference type="OrthoDB" id="183314at2"/>
<dbReference type="PATRIC" id="fig|768706.3.peg.282"/>
<dbReference type="RefSeq" id="WP_014182862.1">
    <property type="nucleotide sequence ID" value="NC_016584.1"/>
</dbReference>
<dbReference type="HOGENOM" id="CLU_024575_0_0_9"/>
<protein>
    <submittedName>
        <fullName evidence="2">Putative glycosyltransferase</fullName>
    </submittedName>
</protein>
<sequence length="511" mass="59963">MNYRVLLASPVKQQERILTEFLESILNLEKNQVALDFIFIDDHNDHTLLSHFALEQPNVRILPGDVKGTYKCDESTHHWRDELIWKVADYKNRFINIALEEGYDYLFLVDSDLYLAPKTLIHLLSLEKDIVSEVFWTKWKPDLIPLPQVWVKDQYTLYESENGDSLTENQITNRTQEFLKMLSRPGTYKVGGLGACTLISRKALMRGVSFSKLYNLGFSGEDRHFCIRAAALGLELYADTHYPPFHIYRTSQLDKLQVYKNKSAKVLSNSPQSLSESILNPGSITLGMLVRNEAHRHLERVLKQATEYIDQAVILDDASTDNTIEMCREILQGIPLTLRSNRKPTFHDEILLRKQLWEMAVSTQSEWIIIFDADEMFEENGPKQLRDLLIRSPDIDFISFRLYDLWTENHYREDPYWQAHKWYRPFVVRNIPGFQGKWRETPQHCGRFPHNITELRGGTSLLRIKHLGWIRAQDRIAKYYRYKQLDPNGKYGNLEQYHSILDPSPNLIRWE</sequence>
<name>G7W520_DESOD</name>
<dbReference type="InterPro" id="IPR029044">
    <property type="entry name" value="Nucleotide-diphossugar_trans"/>
</dbReference>
<gene>
    <name evidence="2" type="ordered locus">Desor_0322</name>
</gene>
<feature type="domain" description="Glycosyltransferase 2-like" evidence="1">
    <location>
        <begin position="296"/>
        <end position="415"/>
    </location>
</feature>
<dbReference type="GO" id="GO:0016740">
    <property type="term" value="F:transferase activity"/>
    <property type="evidence" value="ECO:0007669"/>
    <property type="project" value="UniProtKB-KW"/>
</dbReference>
<organism evidence="2 3">
    <name type="scientific">Desulfosporosinus orientis (strain ATCC 19365 / DSM 765 / NCIMB 8382 / VKM B-1628 / Singapore I)</name>
    <name type="common">Desulfotomaculum orientis</name>
    <dbReference type="NCBI Taxonomy" id="768706"/>
    <lineage>
        <taxon>Bacteria</taxon>
        <taxon>Bacillati</taxon>
        <taxon>Bacillota</taxon>
        <taxon>Clostridia</taxon>
        <taxon>Eubacteriales</taxon>
        <taxon>Desulfitobacteriaceae</taxon>
        <taxon>Desulfosporosinus</taxon>
    </lineage>
</organism>
<reference evidence="2 3" key="2">
    <citation type="journal article" date="2012" name="J. Bacteriol.">
        <title>Complete genome sequences of Desulfosporosinus orientis DSM765T, Desulfosporosinus youngiae DSM17734T, Desulfosporosinus meridiei DSM13257T, and Desulfosporosinus acidiphilus DSM22704T.</title>
        <authorList>
            <person name="Pester M."/>
            <person name="Brambilla E."/>
            <person name="Alazard D."/>
            <person name="Rattei T."/>
            <person name="Weinmaier T."/>
            <person name="Han J."/>
            <person name="Lucas S."/>
            <person name="Lapidus A."/>
            <person name="Cheng J.F."/>
            <person name="Goodwin L."/>
            <person name="Pitluck S."/>
            <person name="Peters L."/>
            <person name="Ovchinnikova G."/>
            <person name="Teshima H."/>
            <person name="Detter J.C."/>
            <person name="Han C.S."/>
            <person name="Tapia R."/>
            <person name="Land M.L."/>
            <person name="Hauser L."/>
            <person name="Kyrpides N.C."/>
            <person name="Ivanova N.N."/>
            <person name="Pagani I."/>
            <person name="Huntmann M."/>
            <person name="Wei C.L."/>
            <person name="Davenport K.W."/>
            <person name="Daligault H."/>
            <person name="Chain P.S."/>
            <person name="Chen A."/>
            <person name="Mavromatis K."/>
            <person name="Markowitz V."/>
            <person name="Szeto E."/>
            <person name="Mikhailova N."/>
            <person name="Pati A."/>
            <person name="Wagner M."/>
            <person name="Woyke T."/>
            <person name="Ollivier B."/>
            <person name="Klenk H.P."/>
            <person name="Spring S."/>
            <person name="Loy A."/>
        </authorList>
    </citation>
    <scope>NUCLEOTIDE SEQUENCE [LARGE SCALE GENOMIC DNA]</scope>
    <source>
        <strain evidence="3">ATCC 19365 / DSM 765 / NCIMB 8382 / VKM B-1628</strain>
    </source>
</reference>
<dbReference type="PANTHER" id="PTHR43630">
    <property type="entry name" value="POLY-BETA-1,6-N-ACETYL-D-GLUCOSAMINE SYNTHASE"/>
    <property type="match status" value="1"/>
</dbReference>
<dbReference type="Gene3D" id="3.90.550.10">
    <property type="entry name" value="Spore Coat Polysaccharide Biosynthesis Protein SpsA, Chain A"/>
    <property type="match status" value="2"/>
</dbReference>
<dbReference type="STRING" id="768706.Desor_0322"/>